<name>A0A835R5D4_VANPL</name>
<protein>
    <submittedName>
        <fullName evidence="1">Uncharacterized protein</fullName>
    </submittedName>
</protein>
<dbReference type="Proteomes" id="UP000636800">
    <property type="component" value="Chromosome 5"/>
</dbReference>
<gene>
    <name evidence="1" type="ORF">HPP92_011101</name>
</gene>
<sequence>MDQVVAMLLDEENACVQCSLFGGNGCLAGYCSPYEPQEKWDVEVTWLSPCSVSRTKKMIVAVKSRVFGC</sequence>
<keyword evidence="2" id="KW-1185">Reference proteome</keyword>
<evidence type="ECO:0000313" key="1">
    <source>
        <dbReference type="EMBL" id="KAG0480243.1"/>
    </source>
</evidence>
<reference evidence="1 2" key="1">
    <citation type="journal article" date="2020" name="Nat. Food">
        <title>A phased Vanilla planifolia genome enables genetic improvement of flavour and production.</title>
        <authorList>
            <person name="Hasing T."/>
            <person name="Tang H."/>
            <person name="Brym M."/>
            <person name="Khazi F."/>
            <person name="Huang T."/>
            <person name="Chambers A.H."/>
        </authorList>
    </citation>
    <scope>NUCLEOTIDE SEQUENCE [LARGE SCALE GENOMIC DNA]</scope>
    <source>
        <tissue evidence="1">Leaf</tissue>
    </source>
</reference>
<dbReference type="AlphaFoldDB" id="A0A835R5D4"/>
<evidence type="ECO:0000313" key="2">
    <source>
        <dbReference type="Proteomes" id="UP000636800"/>
    </source>
</evidence>
<dbReference type="EMBL" id="JADCNL010000005">
    <property type="protein sequence ID" value="KAG0480243.1"/>
    <property type="molecule type" value="Genomic_DNA"/>
</dbReference>
<organism evidence="1 2">
    <name type="scientific">Vanilla planifolia</name>
    <name type="common">Vanilla</name>
    <dbReference type="NCBI Taxonomy" id="51239"/>
    <lineage>
        <taxon>Eukaryota</taxon>
        <taxon>Viridiplantae</taxon>
        <taxon>Streptophyta</taxon>
        <taxon>Embryophyta</taxon>
        <taxon>Tracheophyta</taxon>
        <taxon>Spermatophyta</taxon>
        <taxon>Magnoliopsida</taxon>
        <taxon>Liliopsida</taxon>
        <taxon>Asparagales</taxon>
        <taxon>Orchidaceae</taxon>
        <taxon>Vanilloideae</taxon>
        <taxon>Vanilleae</taxon>
        <taxon>Vanilla</taxon>
    </lineage>
</organism>
<proteinExistence type="predicted"/>
<accession>A0A835R5D4</accession>
<dbReference type="OrthoDB" id="1906227at2759"/>
<comment type="caution">
    <text evidence="1">The sequence shown here is derived from an EMBL/GenBank/DDBJ whole genome shotgun (WGS) entry which is preliminary data.</text>
</comment>